<proteinExistence type="predicted"/>
<feature type="domain" description="PAS" evidence="1">
    <location>
        <begin position="176"/>
        <end position="213"/>
    </location>
</feature>
<reference evidence="2 3" key="1">
    <citation type="journal article" date="2009" name="J. Bacteriol.">
        <title>Complete and draft genome sequences of six members of the Aquificales.</title>
        <authorList>
            <person name="Reysenbach A.L."/>
            <person name="Hamamura N."/>
            <person name="Podar M."/>
            <person name="Griffiths E."/>
            <person name="Ferreira S."/>
            <person name="Hochstein R."/>
            <person name="Heidelberg J."/>
            <person name="Johnson J."/>
            <person name="Mead D."/>
            <person name="Pohorille A."/>
            <person name="Sarmiento M."/>
            <person name="Schweighofer K."/>
            <person name="Seshadri R."/>
            <person name="Voytek M.A."/>
        </authorList>
    </citation>
    <scope>NUCLEOTIDE SEQUENCE [LARGE SCALE GENOMIC DNA]</scope>
    <source>
        <strain evidence="3">DSM 14350 / EX-H1</strain>
    </source>
</reference>
<dbReference type="SUPFAM" id="SSF55785">
    <property type="entry name" value="PYP-like sensor domain (PAS domain)"/>
    <property type="match status" value="1"/>
</dbReference>
<dbReference type="AlphaFoldDB" id="C0QTI9"/>
<dbReference type="PaxDb" id="123214-PERMA_0208"/>
<gene>
    <name evidence="2" type="ordered locus">PERMA_0208</name>
</gene>
<evidence type="ECO:0000313" key="3">
    <source>
        <dbReference type="Proteomes" id="UP000001366"/>
    </source>
</evidence>
<protein>
    <submittedName>
        <fullName evidence="2">Adenylate/guanylate cyclase</fullName>
    </submittedName>
</protein>
<dbReference type="InterPro" id="IPR029016">
    <property type="entry name" value="GAF-like_dom_sf"/>
</dbReference>
<dbReference type="OrthoDB" id="12301at2"/>
<dbReference type="HOGENOM" id="CLU_983279_0_0_0"/>
<dbReference type="InterPro" id="IPR003018">
    <property type="entry name" value="GAF"/>
</dbReference>
<sequence>MSYEDFIYNLTKTILQDFDIKTLFINVTDQIRKFIGAERSSLFFYDREKNLLRSVVISVDQNVDKIEIPVDKESIAGYTALEKRILNIKDIHDKKELSSIDPDLKYHNPWLSIKGVETRSMLSVPVIKDGEVLGVFQAINKDPYFTEKDEEILGKITPLIAIALDNVIKYSKMRIAQNIEKVILENISEAVVLLDNENRIITFNSQFGEMTGYRFSRNEAKNKKIEEILPIIKAHLDKIDFVRKYMIPEEITLDLIRIRMVPIIWECVLEGRFEYVGLIFHFPRG</sequence>
<dbReference type="Pfam" id="PF13188">
    <property type="entry name" value="PAS_8"/>
    <property type="match status" value="1"/>
</dbReference>
<dbReference type="KEGG" id="pmx:PERMA_0208"/>
<dbReference type="Pfam" id="PF01590">
    <property type="entry name" value="GAF"/>
    <property type="match status" value="1"/>
</dbReference>
<dbReference type="Gene3D" id="3.30.450.40">
    <property type="match status" value="1"/>
</dbReference>
<evidence type="ECO:0000259" key="1">
    <source>
        <dbReference type="PROSITE" id="PS50112"/>
    </source>
</evidence>
<dbReference type="InterPro" id="IPR000014">
    <property type="entry name" value="PAS"/>
</dbReference>
<dbReference type="eggNOG" id="COG2203">
    <property type="taxonomic scope" value="Bacteria"/>
</dbReference>
<evidence type="ECO:0000313" key="2">
    <source>
        <dbReference type="EMBL" id="ACO03236.1"/>
    </source>
</evidence>
<dbReference type="SMART" id="SM00065">
    <property type="entry name" value="GAF"/>
    <property type="match status" value="1"/>
</dbReference>
<accession>C0QTI9</accession>
<keyword evidence="3" id="KW-1185">Reference proteome</keyword>
<dbReference type="InterPro" id="IPR035965">
    <property type="entry name" value="PAS-like_dom_sf"/>
</dbReference>
<dbReference type="EMBL" id="CP001230">
    <property type="protein sequence ID" value="ACO03236.1"/>
    <property type="molecule type" value="Genomic_DNA"/>
</dbReference>
<dbReference type="SUPFAM" id="SSF55781">
    <property type="entry name" value="GAF domain-like"/>
    <property type="match status" value="1"/>
</dbReference>
<dbReference type="Proteomes" id="UP000001366">
    <property type="component" value="Chromosome"/>
</dbReference>
<dbReference type="PROSITE" id="PS50112">
    <property type="entry name" value="PAS"/>
    <property type="match status" value="1"/>
</dbReference>
<dbReference type="STRING" id="123214.PERMA_0208"/>
<name>C0QTI9_PERMH</name>
<organism evidence="2 3">
    <name type="scientific">Persephonella marina (strain DSM 14350 / EX-H1)</name>
    <dbReference type="NCBI Taxonomy" id="123214"/>
    <lineage>
        <taxon>Bacteria</taxon>
        <taxon>Pseudomonadati</taxon>
        <taxon>Aquificota</taxon>
        <taxon>Aquificia</taxon>
        <taxon>Aquificales</taxon>
        <taxon>Hydrogenothermaceae</taxon>
        <taxon>Persephonella</taxon>
    </lineage>
</organism>
<dbReference type="RefSeq" id="WP_012675475.1">
    <property type="nucleotide sequence ID" value="NC_012440.1"/>
</dbReference>
<dbReference type="Gene3D" id="3.30.450.20">
    <property type="entry name" value="PAS domain"/>
    <property type="match status" value="1"/>
</dbReference>